<accession>A0ABD1F2G0</accession>
<dbReference type="Pfam" id="PF00855">
    <property type="entry name" value="PWWP"/>
    <property type="match status" value="1"/>
</dbReference>
<evidence type="ECO:0000313" key="3">
    <source>
        <dbReference type="EMBL" id="KAL1509431.1"/>
    </source>
</evidence>
<feature type="compositionally biased region" description="Basic and acidic residues" evidence="1">
    <location>
        <begin position="235"/>
        <end position="246"/>
    </location>
</feature>
<feature type="region of interest" description="Disordered" evidence="1">
    <location>
        <begin position="497"/>
        <end position="521"/>
    </location>
</feature>
<evidence type="ECO:0000259" key="2">
    <source>
        <dbReference type="PROSITE" id="PS50812"/>
    </source>
</evidence>
<feature type="compositionally biased region" description="Polar residues" evidence="1">
    <location>
        <begin position="152"/>
        <end position="163"/>
    </location>
</feature>
<feature type="compositionally biased region" description="Polar residues" evidence="1">
    <location>
        <begin position="247"/>
        <end position="262"/>
    </location>
</feature>
<dbReference type="PROSITE" id="PS50812">
    <property type="entry name" value="PWWP"/>
    <property type="match status" value="1"/>
</dbReference>
<feature type="region of interest" description="Disordered" evidence="1">
    <location>
        <begin position="626"/>
        <end position="648"/>
    </location>
</feature>
<dbReference type="SMART" id="SM00293">
    <property type="entry name" value="PWWP"/>
    <property type="match status" value="1"/>
</dbReference>
<feature type="compositionally biased region" description="Polar residues" evidence="1">
    <location>
        <begin position="467"/>
        <end position="476"/>
    </location>
</feature>
<evidence type="ECO:0000313" key="4">
    <source>
        <dbReference type="Proteomes" id="UP001566132"/>
    </source>
</evidence>
<dbReference type="Proteomes" id="UP001566132">
    <property type="component" value="Unassembled WGS sequence"/>
</dbReference>
<feature type="region of interest" description="Disordered" evidence="1">
    <location>
        <begin position="125"/>
        <end position="209"/>
    </location>
</feature>
<proteinExistence type="predicted"/>
<dbReference type="InterPro" id="IPR000313">
    <property type="entry name" value="PWWP_dom"/>
</dbReference>
<dbReference type="Gene3D" id="2.30.30.140">
    <property type="match status" value="1"/>
</dbReference>
<name>A0ABD1F2G0_HYPHA</name>
<gene>
    <name evidence="3" type="ORF">ABEB36_004170</name>
</gene>
<sequence length="664" mass="74079">MADENGDTTLLKKTNISVYVDDALPDILVVTYEFGLRIFKGVLLDTTKRNLPCGISNVNPVFNVPKNPDDDPLHAVNQRFAYLDPSTQKKKVQVPNKYKNSKMTVRLRPRQVLCSKCKGICNENSENVSRKRKSSESSNNPPPVTPRRGTNAPVTRSVKNYLSTKRKLRGYNQEEDEELEDNSKKCKKSDKCDEKPVLENPNWVDPDTIPAIKKPLSNIENEPQEDPLFIKHSNEHSQETLPKEPAETNTAPVFHQPTQTQVLRAARRTRKKKSTSATDDESSNDQTISPTATTGNVQTSTNTRTIKISYGPQGEGTVLKIPAQIDNIPEDDSEENFNIPTQGVSVKLLNTKAARKAMKRAKKEARRKVMLGGSPLYLGGASPRYLPSPGASPRYLPSPGASPRYTLGGSSPRYTVGAASPRQGLGNNSPRYISSFEITVPRRRKHKMKHKKKHKEDKDRKHKESEVSSSTQDDTKEQCITQKLSINLKRLNNTYTSCSNQEDTSESDEHSDSVPDFPPLNPPLMLRISSQTLSSALGADGVRLLVGDVIWGKIHGFPWWPGKILTITNCSTQGPQAHVSWYGSSTSSLMQCDQLNHYLENFKIRYNKKKKGPYKEAIKQATMEARENAENRVRQPLTSSPSHNIIPQVVPPALASPREIDVVS</sequence>
<evidence type="ECO:0000256" key="1">
    <source>
        <dbReference type="SAM" id="MobiDB-lite"/>
    </source>
</evidence>
<keyword evidence="4" id="KW-1185">Reference proteome</keyword>
<reference evidence="3 4" key="1">
    <citation type="submission" date="2024-05" db="EMBL/GenBank/DDBJ databases">
        <title>Genetic variation in Jamaican populations of the coffee berry borer (Hypothenemus hampei).</title>
        <authorList>
            <person name="Errbii M."/>
            <person name="Myrie A."/>
        </authorList>
    </citation>
    <scope>NUCLEOTIDE SEQUENCE [LARGE SCALE GENOMIC DNA]</scope>
    <source>
        <strain evidence="3">JA-Hopewell-2020-01-JO</strain>
        <tissue evidence="3">Whole body</tissue>
    </source>
</reference>
<organism evidence="3 4">
    <name type="scientific">Hypothenemus hampei</name>
    <name type="common">Coffee berry borer</name>
    <dbReference type="NCBI Taxonomy" id="57062"/>
    <lineage>
        <taxon>Eukaryota</taxon>
        <taxon>Metazoa</taxon>
        <taxon>Ecdysozoa</taxon>
        <taxon>Arthropoda</taxon>
        <taxon>Hexapoda</taxon>
        <taxon>Insecta</taxon>
        <taxon>Pterygota</taxon>
        <taxon>Neoptera</taxon>
        <taxon>Endopterygota</taxon>
        <taxon>Coleoptera</taxon>
        <taxon>Polyphaga</taxon>
        <taxon>Cucujiformia</taxon>
        <taxon>Curculionidae</taxon>
        <taxon>Scolytinae</taxon>
        <taxon>Hypothenemus</taxon>
    </lineage>
</organism>
<dbReference type="PANTHER" id="PTHR16112">
    <property type="entry name" value="METHYL-CPG BINDING PROTEIN, DROSOPHILA"/>
    <property type="match status" value="1"/>
</dbReference>
<feature type="compositionally biased region" description="Basic and acidic residues" evidence="1">
    <location>
        <begin position="456"/>
        <end position="466"/>
    </location>
</feature>
<comment type="caution">
    <text evidence="3">The sequence shown here is derived from an EMBL/GenBank/DDBJ whole genome shotgun (WGS) entry which is preliminary data.</text>
</comment>
<feature type="region of interest" description="Disordered" evidence="1">
    <location>
        <begin position="235"/>
        <end position="300"/>
    </location>
</feature>
<feature type="compositionally biased region" description="Basic and acidic residues" evidence="1">
    <location>
        <begin position="181"/>
        <end position="197"/>
    </location>
</feature>
<feature type="compositionally biased region" description="Basic residues" evidence="1">
    <location>
        <begin position="441"/>
        <end position="455"/>
    </location>
</feature>
<feature type="compositionally biased region" description="Basic residues" evidence="1">
    <location>
        <begin position="265"/>
        <end position="274"/>
    </location>
</feature>
<protein>
    <recommendedName>
        <fullName evidence="2">PWWP domain-containing protein</fullName>
    </recommendedName>
</protein>
<dbReference type="SUPFAM" id="SSF63748">
    <property type="entry name" value="Tudor/PWWP/MBT"/>
    <property type="match status" value="1"/>
</dbReference>
<feature type="domain" description="PWWP" evidence="2">
    <location>
        <begin position="546"/>
        <end position="601"/>
    </location>
</feature>
<feature type="compositionally biased region" description="Polar residues" evidence="1">
    <location>
        <begin position="636"/>
        <end position="645"/>
    </location>
</feature>
<dbReference type="PANTHER" id="PTHR16112:SF22">
    <property type="entry name" value="PWWP DOMAIN-CONTAINING 2B"/>
    <property type="match status" value="1"/>
</dbReference>
<feature type="compositionally biased region" description="Polar residues" evidence="1">
    <location>
        <begin position="284"/>
        <end position="300"/>
    </location>
</feature>
<dbReference type="AlphaFoldDB" id="A0ABD1F2G0"/>
<dbReference type="EMBL" id="JBDJPC010000003">
    <property type="protein sequence ID" value="KAL1509431.1"/>
    <property type="molecule type" value="Genomic_DNA"/>
</dbReference>
<feature type="region of interest" description="Disordered" evidence="1">
    <location>
        <begin position="389"/>
        <end position="476"/>
    </location>
</feature>
<dbReference type="CDD" id="cd20140">
    <property type="entry name" value="PWWP_PWWP2"/>
    <property type="match status" value="1"/>
</dbReference>